<keyword evidence="4" id="KW-0804">Transcription</keyword>
<keyword evidence="10" id="KW-1185">Reference proteome</keyword>
<feature type="DNA-binding region" description="Fork-head" evidence="6">
    <location>
        <begin position="50"/>
        <end position="143"/>
    </location>
</feature>
<dbReference type="PANTHER" id="PTHR45881:SF5">
    <property type="entry name" value="FORK-HEAD DOMAIN-CONTAINING PROTEIN"/>
    <property type="match status" value="1"/>
</dbReference>
<keyword evidence="3 6" id="KW-0238">DNA-binding</keyword>
<dbReference type="InterPro" id="IPR036388">
    <property type="entry name" value="WH-like_DNA-bd_sf"/>
</dbReference>
<dbReference type="GO" id="GO:0005634">
    <property type="term" value="C:nucleus"/>
    <property type="evidence" value="ECO:0007669"/>
    <property type="project" value="UniProtKB-SubCell"/>
</dbReference>
<comment type="caution">
    <text evidence="9">The sequence shown here is derived from an EMBL/GenBank/DDBJ whole genome shotgun (WGS) entry which is preliminary data.</text>
</comment>
<dbReference type="GO" id="GO:0000981">
    <property type="term" value="F:DNA-binding transcription factor activity, RNA polymerase II-specific"/>
    <property type="evidence" value="ECO:0007669"/>
    <property type="project" value="TreeGrafter"/>
</dbReference>
<feature type="domain" description="Fork-head" evidence="8">
    <location>
        <begin position="50"/>
        <end position="143"/>
    </location>
</feature>
<evidence type="ECO:0000256" key="1">
    <source>
        <dbReference type="ARBA" id="ARBA00004123"/>
    </source>
</evidence>
<dbReference type="EMBL" id="JAPUFD010000011">
    <property type="protein sequence ID" value="MDI1490146.1"/>
    <property type="molecule type" value="Genomic_DNA"/>
</dbReference>
<evidence type="ECO:0000259" key="8">
    <source>
        <dbReference type="PROSITE" id="PS50039"/>
    </source>
</evidence>
<evidence type="ECO:0000256" key="7">
    <source>
        <dbReference type="SAM" id="MobiDB-lite"/>
    </source>
</evidence>
<proteinExistence type="predicted"/>
<protein>
    <recommendedName>
        <fullName evidence="8">Fork-head domain-containing protein</fullName>
    </recommendedName>
</protein>
<evidence type="ECO:0000256" key="3">
    <source>
        <dbReference type="ARBA" id="ARBA00023125"/>
    </source>
</evidence>
<dbReference type="InterPro" id="IPR036390">
    <property type="entry name" value="WH_DNA-bd_sf"/>
</dbReference>
<gene>
    <name evidence="9" type="ORF">OHK93_001346</name>
</gene>
<feature type="compositionally biased region" description="Low complexity" evidence="7">
    <location>
        <begin position="210"/>
        <end position="224"/>
    </location>
</feature>
<dbReference type="SUPFAM" id="SSF46785">
    <property type="entry name" value="Winged helix' DNA-binding domain"/>
    <property type="match status" value="1"/>
</dbReference>
<dbReference type="Pfam" id="PF00250">
    <property type="entry name" value="Forkhead"/>
    <property type="match status" value="1"/>
</dbReference>
<name>A0AA43QP97_9LECA</name>
<sequence>MGQNQSGSPLEQNWSGYEEFMKEMNASPSTEQQNQLDDSDQASQPDDTPYAQLIYQALMSVDDHQMILRDIYKWIAENTDKAIDPEFTGWQNSVRHNLSMNAAFNKIPHAHPGDKAKKGFIWALDPSAIRNGIQPTTRYRAKKDDPKSSSSGSKPNKGRVQDILRQRSGRRGGQAASRRAAREVLQRHDRERERGRDAHSHRARHHKRNTSATSTASSVAEASPSVLNAPYPPPPFAAPAPLSAFEDSEREDVGPGYSGANGLPELWIRSGGYGGGFRGFGMGSGMSTPVTSGDEGFRTDDEEDDDEEGGYFGGAVLGGASSSGGGALVHTSAATAAAHAAAHNAAHIAAHTAAMTAPFRMGLPSMSAAGVMGAGVDGEGDMGGYLAGEEGGGVEFNGLPRAGEESGGWEFVEEGFGYEDQEHEGMGFEQKFEDDEGGFLG</sequence>
<feature type="compositionally biased region" description="Polar residues" evidence="7">
    <location>
        <begin position="1"/>
        <end position="15"/>
    </location>
</feature>
<evidence type="ECO:0000313" key="10">
    <source>
        <dbReference type="Proteomes" id="UP001161017"/>
    </source>
</evidence>
<evidence type="ECO:0000256" key="5">
    <source>
        <dbReference type="ARBA" id="ARBA00023242"/>
    </source>
</evidence>
<feature type="compositionally biased region" description="Polar residues" evidence="7">
    <location>
        <begin position="26"/>
        <end position="46"/>
    </location>
</feature>
<feature type="region of interest" description="Disordered" evidence="7">
    <location>
        <begin position="1"/>
        <end position="47"/>
    </location>
</feature>
<dbReference type="PROSITE" id="PS00658">
    <property type="entry name" value="FORK_HEAD_2"/>
    <property type="match status" value="1"/>
</dbReference>
<feature type="compositionally biased region" description="Basic and acidic residues" evidence="7">
    <location>
        <begin position="180"/>
        <end position="200"/>
    </location>
</feature>
<evidence type="ECO:0000256" key="4">
    <source>
        <dbReference type="ARBA" id="ARBA00023163"/>
    </source>
</evidence>
<dbReference type="InterPro" id="IPR001766">
    <property type="entry name" value="Fork_head_dom"/>
</dbReference>
<dbReference type="Proteomes" id="UP001161017">
    <property type="component" value="Unassembled WGS sequence"/>
</dbReference>
<feature type="region of interest" description="Disordered" evidence="7">
    <location>
        <begin position="133"/>
        <end position="224"/>
    </location>
</feature>
<dbReference type="PANTHER" id="PTHR45881">
    <property type="entry name" value="CHECKPOINT SUPPRESSOR 1-LIKE, ISOFORM A-RELATED"/>
    <property type="match status" value="1"/>
</dbReference>
<reference evidence="9" key="1">
    <citation type="journal article" date="2023" name="Genome Biol. Evol.">
        <title>First Whole Genome Sequence and Flow Cytometry Genome Size Data for the Lichen-Forming Fungus Ramalina farinacea (Ascomycota).</title>
        <authorList>
            <person name="Llewellyn T."/>
            <person name="Mian S."/>
            <person name="Hill R."/>
            <person name="Leitch I.J."/>
            <person name="Gaya E."/>
        </authorList>
    </citation>
    <scope>NUCLEOTIDE SEQUENCE</scope>
    <source>
        <strain evidence="9">LIQ254RAFAR</strain>
    </source>
</reference>
<evidence type="ECO:0000256" key="6">
    <source>
        <dbReference type="PROSITE-ProRule" id="PRU00089"/>
    </source>
</evidence>
<evidence type="ECO:0000313" key="9">
    <source>
        <dbReference type="EMBL" id="MDI1490146.1"/>
    </source>
</evidence>
<keyword evidence="2" id="KW-0805">Transcription regulation</keyword>
<organism evidence="9 10">
    <name type="scientific">Ramalina farinacea</name>
    <dbReference type="NCBI Taxonomy" id="258253"/>
    <lineage>
        <taxon>Eukaryota</taxon>
        <taxon>Fungi</taxon>
        <taxon>Dikarya</taxon>
        <taxon>Ascomycota</taxon>
        <taxon>Pezizomycotina</taxon>
        <taxon>Lecanoromycetes</taxon>
        <taxon>OSLEUM clade</taxon>
        <taxon>Lecanoromycetidae</taxon>
        <taxon>Lecanorales</taxon>
        <taxon>Lecanorineae</taxon>
        <taxon>Ramalinaceae</taxon>
        <taxon>Ramalina</taxon>
    </lineage>
</organism>
<accession>A0AA43QP97</accession>
<dbReference type="SMART" id="SM00339">
    <property type="entry name" value="FH"/>
    <property type="match status" value="1"/>
</dbReference>
<evidence type="ECO:0000256" key="2">
    <source>
        <dbReference type="ARBA" id="ARBA00023015"/>
    </source>
</evidence>
<dbReference type="PROSITE" id="PS50039">
    <property type="entry name" value="FORK_HEAD_3"/>
    <property type="match status" value="1"/>
</dbReference>
<dbReference type="InterPro" id="IPR030456">
    <property type="entry name" value="TF_fork_head_CS_2"/>
</dbReference>
<dbReference type="AlphaFoldDB" id="A0AA43QP97"/>
<dbReference type="GO" id="GO:0000978">
    <property type="term" value="F:RNA polymerase II cis-regulatory region sequence-specific DNA binding"/>
    <property type="evidence" value="ECO:0007669"/>
    <property type="project" value="TreeGrafter"/>
</dbReference>
<feature type="compositionally biased region" description="Acidic residues" evidence="7">
    <location>
        <begin position="300"/>
        <end position="309"/>
    </location>
</feature>
<keyword evidence="5 6" id="KW-0539">Nucleus</keyword>
<dbReference type="Gene3D" id="1.10.10.10">
    <property type="entry name" value="Winged helix-like DNA-binding domain superfamily/Winged helix DNA-binding domain"/>
    <property type="match status" value="1"/>
</dbReference>
<comment type="subcellular location">
    <subcellularLocation>
        <location evidence="1 6">Nucleus</location>
    </subcellularLocation>
</comment>
<feature type="region of interest" description="Disordered" evidence="7">
    <location>
        <begin position="285"/>
        <end position="316"/>
    </location>
</feature>